<dbReference type="Proteomes" id="UP000194933">
    <property type="component" value="Unassembled WGS sequence"/>
</dbReference>
<dbReference type="AlphaFoldDB" id="A0A242K0M5"/>
<dbReference type="InterPro" id="IPR008316">
    <property type="entry name" value="UCP029876"/>
</dbReference>
<dbReference type="RefSeq" id="WP_086284444.1">
    <property type="nucleotide sequence ID" value="NZ_NGMO01000002.1"/>
</dbReference>
<dbReference type="Gene3D" id="1.10.1900.10">
    <property type="entry name" value="c-terminal domain of poly(a) binding protein"/>
    <property type="match status" value="1"/>
</dbReference>
<dbReference type="Pfam" id="PF06304">
    <property type="entry name" value="DUF1048"/>
    <property type="match status" value="1"/>
</dbReference>
<name>A0A242K0M5_9ENTE</name>
<keyword evidence="2" id="KW-1185">Reference proteome</keyword>
<organism evidence="1 2">
    <name type="scientific">Candidatus Enterococcus wittei</name>
    <dbReference type="NCBI Taxonomy" id="1987383"/>
    <lineage>
        <taxon>Bacteria</taxon>
        <taxon>Bacillati</taxon>
        <taxon>Bacillota</taxon>
        <taxon>Bacilli</taxon>
        <taxon>Lactobacillales</taxon>
        <taxon>Enterococcaceae</taxon>
        <taxon>Enterococcus</taxon>
    </lineage>
</organism>
<evidence type="ECO:0000313" key="1">
    <source>
        <dbReference type="EMBL" id="OTP11208.1"/>
    </source>
</evidence>
<protein>
    <recommendedName>
        <fullName evidence="3">DNA-binding ferritin-like protein (Dps family)</fullName>
    </recommendedName>
</protein>
<proteinExistence type="predicted"/>
<evidence type="ECO:0008006" key="3">
    <source>
        <dbReference type="Google" id="ProtNLM"/>
    </source>
</evidence>
<sequence length="119" mass="13765">MSAMDFIKKQLEDKKTWRLQMKRVKALPEDYRIVYKEIQNYLFSFSAGSGMDTVHGIYDLIDFLEEGAASDIPVLDYIGEDVGEFAENYRRSIQTQSWLDDAKKKASKNVEKSLKKDGK</sequence>
<evidence type="ECO:0000313" key="2">
    <source>
        <dbReference type="Proteomes" id="UP000194933"/>
    </source>
</evidence>
<reference evidence="1 2" key="1">
    <citation type="submission" date="2017-05" db="EMBL/GenBank/DDBJ databases">
        <title>The Genome Sequence of Enterococcus sp. 10A9_DIV0425.</title>
        <authorList>
            <consortium name="The Broad Institute Genomics Platform"/>
            <consortium name="The Broad Institute Genomic Center for Infectious Diseases"/>
            <person name="Earl A."/>
            <person name="Manson A."/>
            <person name="Schwartman J."/>
            <person name="Gilmore M."/>
            <person name="Abouelleil A."/>
            <person name="Cao P."/>
            <person name="Chapman S."/>
            <person name="Cusick C."/>
            <person name="Shea T."/>
            <person name="Young S."/>
            <person name="Neafsey D."/>
            <person name="Nusbaum C."/>
            <person name="Birren B."/>
        </authorList>
    </citation>
    <scope>NUCLEOTIDE SEQUENCE [LARGE SCALE GENOMIC DNA]</scope>
    <source>
        <strain evidence="1 2">10A9_DIV0425</strain>
    </source>
</reference>
<dbReference type="SUPFAM" id="SSF158560">
    <property type="entry name" value="BH3980-like"/>
    <property type="match status" value="1"/>
</dbReference>
<dbReference type="STRING" id="1987383.A5844_001342"/>
<comment type="caution">
    <text evidence="1">The sequence shown here is derived from an EMBL/GenBank/DDBJ whole genome shotgun (WGS) entry which is preliminary data.</text>
</comment>
<dbReference type="EMBL" id="NGMO01000002">
    <property type="protein sequence ID" value="OTP11208.1"/>
    <property type="molecule type" value="Genomic_DNA"/>
</dbReference>
<gene>
    <name evidence="1" type="ORF">A5844_001342</name>
</gene>
<accession>A0A242K0M5</accession>